<dbReference type="EMBL" id="BJXB01000020">
    <property type="protein sequence ID" value="GEM48406.1"/>
    <property type="molecule type" value="Genomic_DNA"/>
</dbReference>
<dbReference type="InterPro" id="IPR003594">
    <property type="entry name" value="HATPase_dom"/>
</dbReference>
<dbReference type="Gene3D" id="3.30.565.10">
    <property type="entry name" value="Histidine kinase-like ATPase, C-terminal domain"/>
    <property type="match status" value="1"/>
</dbReference>
<dbReference type="InterPro" id="IPR036097">
    <property type="entry name" value="HisK_dim/P_sf"/>
</dbReference>
<dbReference type="SMART" id="SM00388">
    <property type="entry name" value="HisKA"/>
    <property type="match status" value="1"/>
</dbReference>
<comment type="catalytic activity">
    <reaction evidence="1">
        <text>ATP + protein L-histidine = ADP + protein N-phospho-L-histidine.</text>
        <dbReference type="EC" id="2.7.13.3"/>
    </reaction>
</comment>
<evidence type="ECO:0000256" key="2">
    <source>
        <dbReference type="ARBA" id="ARBA00004370"/>
    </source>
</evidence>
<name>A0A511N7G3_DEIC1</name>
<feature type="domain" description="HAMP" evidence="13">
    <location>
        <begin position="98"/>
        <end position="155"/>
    </location>
</feature>
<evidence type="ECO:0000313" key="15">
    <source>
        <dbReference type="Proteomes" id="UP000321306"/>
    </source>
</evidence>
<dbReference type="InterPro" id="IPR003660">
    <property type="entry name" value="HAMP_dom"/>
</dbReference>
<dbReference type="InterPro" id="IPR050428">
    <property type="entry name" value="TCS_sensor_his_kinase"/>
</dbReference>
<dbReference type="SMART" id="SM00387">
    <property type="entry name" value="HATPase_c"/>
    <property type="match status" value="1"/>
</dbReference>
<dbReference type="PANTHER" id="PTHR45436">
    <property type="entry name" value="SENSOR HISTIDINE KINASE YKOH"/>
    <property type="match status" value="1"/>
</dbReference>
<keyword evidence="15" id="KW-1185">Reference proteome</keyword>
<dbReference type="SUPFAM" id="SSF55874">
    <property type="entry name" value="ATPase domain of HSP90 chaperone/DNA topoisomerase II/histidine kinase"/>
    <property type="match status" value="1"/>
</dbReference>
<keyword evidence="6 11" id="KW-0812">Transmembrane</keyword>
<dbReference type="Pfam" id="PF00512">
    <property type="entry name" value="HisKA"/>
    <property type="match status" value="1"/>
</dbReference>
<dbReference type="PANTHER" id="PTHR45436:SF5">
    <property type="entry name" value="SENSOR HISTIDINE KINASE TRCS"/>
    <property type="match status" value="1"/>
</dbReference>
<evidence type="ECO:0000256" key="7">
    <source>
        <dbReference type="ARBA" id="ARBA00022777"/>
    </source>
</evidence>
<feature type="domain" description="Histidine kinase" evidence="12">
    <location>
        <begin position="163"/>
        <end position="375"/>
    </location>
</feature>
<dbReference type="InterPro" id="IPR003661">
    <property type="entry name" value="HisK_dim/P_dom"/>
</dbReference>
<keyword evidence="4" id="KW-0597">Phosphoprotein</keyword>
<evidence type="ECO:0000256" key="8">
    <source>
        <dbReference type="ARBA" id="ARBA00022989"/>
    </source>
</evidence>
<dbReference type="AlphaFoldDB" id="A0A511N7G3"/>
<proteinExistence type="predicted"/>
<evidence type="ECO:0000259" key="13">
    <source>
        <dbReference type="PROSITE" id="PS50885"/>
    </source>
</evidence>
<dbReference type="GO" id="GO:0000155">
    <property type="term" value="F:phosphorelay sensor kinase activity"/>
    <property type="evidence" value="ECO:0007669"/>
    <property type="project" value="InterPro"/>
</dbReference>
<evidence type="ECO:0000256" key="5">
    <source>
        <dbReference type="ARBA" id="ARBA00022679"/>
    </source>
</evidence>
<evidence type="ECO:0000256" key="10">
    <source>
        <dbReference type="ARBA" id="ARBA00023136"/>
    </source>
</evidence>
<dbReference type="GO" id="GO:0005886">
    <property type="term" value="C:plasma membrane"/>
    <property type="evidence" value="ECO:0007669"/>
    <property type="project" value="TreeGrafter"/>
</dbReference>
<comment type="subcellular location">
    <subcellularLocation>
        <location evidence="2">Membrane</location>
    </subcellularLocation>
</comment>
<dbReference type="Proteomes" id="UP000321306">
    <property type="component" value="Unassembled WGS sequence"/>
</dbReference>
<evidence type="ECO:0000256" key="6">
    <source>
        <dbReference type="ARBA" id="ARBA00022692"/>
    </source>
</evidence>
<keyword evidence="8 11" id="KW-1133">Transmembrane helix</keyword>
<organism evidence="14 15">
    <name type="scientific">Deinococcus cellulosilyticus (strain DSM 18568 / NBRC 106333 / KACC 11606 / 5516J-15)</name>
    <dbReference type="NCBI Taxonomy" id="1223518"/>
    <lineage>
        <taxon>Bacteria</taxon>
        <taxon>Thermotogati</taxon>
        <taxon>Deinococcota</taxon>
        <taxon>Deinococci</taxon>
        <taxon>Deinococcales</taxon>
        <taxon>Deinococcaceae</taxon>
        <taxon>Deinococcus</taxon>
    </lineage>
</organism>
<dbReference type="InterPro" id="IPR004358">
    <property type="entry name" value="Sig_transdc_His_kin-like_C"/>
</dbReference>
<dbReference type="Gene3D" id="1.10.287.130">
    <property type="match status" value="1"/>
</dbReference>
<evidence type="ECO:0000256" key="4">
    <source>
        <dbReference type="ARBA" id="ARBA00022553"/>
    </source>
</evidence>
<evidence type="ECO:0000259" key="12">
    <source>
        <dbReference type="PROSITE" id="PS50109"/>
    </source>
</evidence>
<dbReference type="InterPro" id="IPR005467">
    <property type="entry name" value="His_kinase_dom"/>
</dbReference>
<evidence type="ECO:0000313" key="14">
    <source>
        <dbReference type="EMBL" id="GEM48406.1"/>
    </source>
</evidence>
<accession>A0A511N7G3</accession>
<keyword evidence="5" id="KW-0808">Transferase</keyword>
<dbReference type="SUPFAM" id="SSF47384">
    <property type="entry name" value="Homodimeric domain of signal transducing histidine kinase"/>
    <property type="match status" value="1"/>
</dbReference>
<sequence length="375" mass="41843">MTLTLWGVVLFTAFMVFLVLAIITEAYFKSMYQHSTEILSQRFGIPAEQLEKVVQEAGTRAEAVLEWRLTRGDEGEFFLILLAVTVLLPFLLAWWSSRRFARPLTQLSRAAHLLTRGDFSARVPMDKSLERRGDETALLLKDFNQMAASLERLEQERRYSLAAIAHELRTPVTVLRGRLEGVRDGVLAAGPVEFEKLLGHADLLGKLIEDLQVLSLAEAGALRLEQQHLVMQDLLKRVAGDFTAKAEEKHIGLQLDLPLEPVRVNGDPERLYQVLGNVLGNALRHTPPHGHIHIQLVEDRQKLILEMADSGPGFTPEALERAFERFYRSPDRGRQSGGSGLGMALSKSLIEAHGGQIELFNSSSGACVRITLQTQ</sequence>
<evidence type="ECO:0000256" key="1">
    <source>
        <dbReference type="ARBA" id="ARBA00000085"/>
    </source>
</evidence>
<feature type="transmembrane region" description="Helical" evidence="11">
    <location>
        <begin position="6"/>
        <end position="28"/>
    </location>
</feature>
<evidence type="ECO:0000256" key="11">
    <source>
        <dbReference type="SAM" id="Phobius"/>
    </source>
</evidence>
<evidence type="ECO:0000256" key="9">
    <source>
        <dbReference type="ARBA" id="ARBA00023012"/>
    </source>
</evidence>
<feature type="transmembrane region" description="Helical" evidence="11">
    <location>
        <begin position="77"/>
        <end position="95"/>
    </location>
</feature>
<dbReference type="PROSITE" id="PS50885">
    <property type="entry name" value="HAMP"/>
    <property type="match status" value="1"/>
</dbReference>
<protein>
    <recommendedName>
        <fullName evidence="3">histidine kinase</fullName>
        <ecNumber evidence="3">2.7.13.3</ecNumber>
    </recommendedName>
</protein>
<dbReference type="PROSITE" id="PS50109">
    <property type="entry name" value="HIS_KIN"/>
    <property type="match status" value="1"/>
</dbReference>
<dbReference type="SUPFAM" id="SSF158472">
    <property type="entry name" value="HAMP domain-like"/>
    <property type="match status" value="1"/>
</dbReference>
<dbReference type="EC" id="2.7.13.3" evidence="3"/>
<dbReference type="Gene3D" id="1.10.8.500">
    <property type="entry name" value="HAMP domain in histidine kinase"/>
    <property type="match status" value="1"/>
</dbReference>
<reference evidence="14 15" key="1">
    <citation type="submission" date="2019-07" db="EMBL/GenBank/DDBJ databases">
        <title>Whole genome shotgun sequence of Deinococcus cellulosilyticus NBRC 106333.</title>
        <authorList>
            <person name="Hosoyama A."/>
            <person name="Uohara A."/>
            <person name="Ohji S."/>
            <person name="Ichikawa N."/>
        </authorList>
    </citation>
    <scope>NUCLEOTIDE SEQUENCE [LARGE SCALE GENOMIC DNA]</scope>
    <source>
        <strain evidence="14 15">NBRC 106333</strain>
    </source>
</reference>
<dbReference type="CDD" id="cd06225">
    <property type="entry name" value="HAMP"/>
    <property type="match status" value="1"/>
</dbReference>
<dbReference type="SMART" id="SM00304">
    <property type="entry name" value="HAMP"/>
    <property type="match status" value="1"/>
</dbReference>
<dbReference type="FunFam" id="3.30.565.10:FF:000006">
    <property type="entry name" value="Sensor histidine kinase WalK"/>
    <property type="match status" value="1"/>
</dbReference>
<evidence type="ECO:0000256" key="3">
    <source>
        <dbReference type="ARBA" id="ARBA00012438"/>
    </source>
</evidence>
<dbReference type="Pfam" id="PF00672">
    <property type="entry name" value="HAMP"/>
    <property type="match status" value="1"/>
</dbReference>
<gene>
    <name evidence="14" type="ORF">DC3_40410</name>
</gene>
<keyword evidence="10 11" id="KW-0472">Membrane</keyword>
<dbReference type="CDD" id="cd00075">
    <property type="entry name" value="HATPase"/>
    <property type="match status" value="1"/>
</dbReference>
<comment type="caution">
    <text evidence="14">The sequence shown here is derived from an EMBL/GenBank/DDBJ whole genome shotgun (WGS) entry which is preliminary data.</text>
</comment>
<keyword evidence="9" id="KW-0902">Two-component regulatory system</keyword>
<keyword evidence="7" id="KW-0418">Kinase</keyword>
<dbReference type="PRINTS" id="PR00344">
    <property type="entry name" value="BCTRLSENSOR"/>
</dbReference>
<dbReference type="CDD" id="cd00082">
    <property type="entry name" value="HisKA"/>
    <property type="match status" value="1"/>
</dbReference>
<dbReference type="InterPro" id="IPR036890">
    <property type="entry name" value="HATPase_C_sf"/>
</dbReference>
<dbReference type="Pfam" id="PF02518">
    <property type="entry name" value="HATPase_c"/>
    <property type="match status" value="1"/>
</dbReference>